<accession>A6JI02</accession>
<evidence type="ECO:0000313" key="1">
    <source>
        <dbReference type="EMBL" id="EDL94476.1"/>
    </source>
</evidence>
<evidence type="ECO:0000313" key="2">
    <source>
        <dbReference type="Proteomes" id="UP000234681"/>
    </source>
</evidence>
<name>A6JI02_RAT</name>
<reference evidence="2" key="1">
    <citation type="submission" date="2005-09" db="EMBL/GenBank/DDBJ databases">
        <authorList>
            <person name="Mural R.J."/>
            <person name="Li P.W."/>
            <person name="Adams M.D."/>
            <person name="Amanatides P.G."/>
            <person name="Baden-Tillson H."/>
            <person name="Barnstead M."/>
            <person name="Chin S.H."/>
            <person name="Dew I."/>
            <person name="Evans C.A."/>
            <person name="Ferriera S."/>
            <person name="Flanigan M."/>
            <person name="Fosler C."/>
            <person name="Glodek A."/>
            <person name="Gu Z."/>
            <person name="Holt R.A."/>
            <person name="Jennings D."/>
            <person name="Kraft C.L."/>
            <person name="Lu F."/>
            <person name="Nguyen T."/>
            <person name="Nusskern D.R."/>
            <person name="Pfannkoch C.M."/>
            <person name="Sitter C."/>
            <person name="Sutton G.G."/>
            <person name="Venter J.C."/>
            <person name="Wang Z."/>
            <person name="Woodage T."/>
            <person name="Zheng X.H."/>
            <person name="Zhong F."/>
        </authorList>
    </citation>
    <scope>NUCLEOTIDE SEQUENCE [LARGE SCALE GENOMIC DNA]</scope>
    <source>
        <strain>BN</strain>
        <strain evidence="2">Sprague-Dawley</strain>
    </source>
</reference>
<protein>
    <submittedName>
        <fullName evidence="1">RCG57817</fullName>
    </submittedName>
</protein>
<proteinExistence type="predicted"/>
<organism evidence="1 2">
    <name type="scientific">Rattus norvegicus</name>
    <name type="common">Rat</name>
    <dbReference type="NCBI Taxonomy" id="10116"/>
    <lineage>
        <taxon>Eukaryota</taxon>
        <taxon>Metazoa</taxon>
        <taxon>Chordata</taxon>
        <taxon>Craniata</taxon>
        <taxon>Vertebrata</taxon>
        <taxon>Euteleostomi</taxon>
        <taxon>Mammalia</taxon>
        <taxon>Eutheria</taxon>
        <taxon>Euarchontoglires</taxon>
        <taxon>Glires</taxon>
        <taxon>Rodentia</taxon>
        <taxon>Myomorpha</taxon>
        <taxon>Muroidea</taxon>
        <taxon>Muridae</taxon>
        <taxon>Murinae</taxon>
        <taxon>Rattus</taxon>
    </lineage>
</organism>
<dbReference type="EMBL" id="CH473986">
    <property type="protein sequence ID" value="EDL94476.1"/>
    <property type="molecule type" value="Genomic_DNA"/>
</dbReference>
<dbReference type="Proteomes" id="UP000234681">
    <property type="component" value="Chromosome 1"/>
</dbReference>
<gene>
    <name evidence="1" type="ORF">rCG_57817</name>
</gene>
<dbReference type="AlphaFoldDB" id="A6JI02"/>
<sequence length="29" mass="3402">MCSTTELRCRDFKTSSTLNVKLLFKFQGF</sequence>